<gene>
    <name evidence="1" type="ORF">DARMORV10_A09P30760.1</name>
</gene>
<sequence length="58" mass="6334">ACKGFYPPPVVIIIQGGPNGAHRTDLANDTCLWEPKLPTEGRQSGGGRMRRFLARILT</sequence>
<feature type="non-terminal residue" evidence="1">
    <location>
        <position position="1"/>
    </location>
</feature>
<evidence type="ECO:0000313" key="1">
    <source>
        <dbReference type="EMBL" id="CAF2043518.1"/>
    </source>
</evidence>
<accession>A0A816P4I1</accession>
<dbReference type="EMBL" id="HG994363">
    <property type="protein sequence ID" value="CAF2043518.1"/>
    <property type="molecule type" value="Genomic_DNA"/>
</dbReference>
<dbReference type="Proteomes" id="UP001295469">
    <property type="component" value="Chromosome A09"/>
</dbReference>
<protein>
    <submittedName>
        <fullName evidence="1">(rape) hypothetical protein</fullName>
    </submittedName>
</protein>
<proteinExistence type="predicted"/>
<name>A0A816P4I1_BRANA</name>
<reference evidence="1" key="1">
    <citation type="submission" date="2021-01" db="EMBL/GenBank/DDBJ databases">
        <authorList>
            <consortium name="Genoscope - CEA"/>
            <person name="William W."/>
        </authorList>
    </citation>
    <scope>NUCLEOTIDE SEQUENCE</scope>
</reference>
<dbReference type="AlphaFoldDB" id="A0A816P4I1"/>
<organism evidence="1">
    <name type="scientific">Brassica napus</name>
    <name type="common">Rape</name>
    <dbReference type="NCBI Taxonomy" id="3708"/>
    <lineage>
        <taxon>Eukaryota</taxon>
        <taxon>Viridiplantae</taxon>
        <taxon>Streptophyta</taxon>
        <taxon>Embryophyta</taxon>
        <taxon>Tracheophyta</taxon>
        <taxon>Spermatophyta</taxon>
        <taxon>Magnoliopsida</taxon>
        <taxon>eudicotyledons</taxon>
        <taxon>Gunneridae</taxon>
        <taxon>Pentapetalae</taxon>
        <taxon>rosids</taxon>
        <taxon>malvids</taxon>
        <taxon>Brassicales</taxon>
        <taxon>Brassicaceae</taxon>
        <taxon>Brassiceae</taxon>
        <taxon>Brassica</taxon>
    </lineage>
</organism>